<dbReference type="InterPro" id="IPR027417">
    <property type="entry name" value="P-loop_NTPase"/>
</dbReference>
<evidence type="ECO:0000256" key="3">
    <source>
        <dbReference type="ARBA" id="ARBA00038415"/>
    </source>
</evidence>
<dbReference type="SUPFAM" id="SSF52540">
    <property type="entry name" value="P-loop containing nucleoside triphosphate hydrolases"/>
    <property type="match status" value="1"/>
</dbReference>
<feature type="repeat" description="WD" evidence="6">
    <location>
        <begin position="1020"/>
        <end position="1060"/>
    </location>
</feature>
<dbReference type="Proteomes" id="UP000077069">
    <property type="component" value="Unassembled WGS sequence"/>
</dbReference>
<dbReference type="PRINTS" id="PR00320">
    <property type="entry name" value="GPROTEINBRPT"/>
</dbReference>
<dbReference type="Pfam" id="PF00400">
    <property type="entry name" value="WD40"/>
    <property type="match status" value="11"/>
</dbReference>
<keyword evidence="10" id="KW-1185">Reference proteome</keyword>
<dbReference type="PANTHER" id="PTHR22847">
    <property type="entry name" value="WD40 REPEAT PROTEIN"/>
    <property type="match status" value="1"/>
</dbReference>
<sequence>MSGSRKPRPVSFTNEGGRIGAQIGQNNVNGDFIVQYDKDPLKQLPYAVEAPFNSYTKRHEPTCLPDTRVDLLHRIHSWVDGQDERTIFWLNGFAGTGKSTVARTVAEKQSQRGCLGASFFFSRGGGDVGHAGKFVASLACQLASNIPTLHQHICDAIRGYSDIASRSLREQWHQLVLRPLSKLDSPSCEKCYVLVVDALDECADEADIRIILHLLSEVRSLQRVRLRVFLTSRPEIPIRHGFCQIPDEHQYFILQNVSPSIIDHDITVFLKHNLKAIRQERSLAADWPGEDVVRKLVKIACGLFIWAATACRFIREGKRFAATRLNTILKRSGDTLTEPEKHLDEIYTTVLSQSVSSEYSDEEKEESFNMLRQILGSLVVLISPLSAHSLHKLLHVAKDDINQTLEDLHSVVDIPKDHMQPLRLHHPSFRDYLLSRDRCKDLSFWVDEMQAHRILVDSCLRLLSTYLKQDICELNAPGMLAAKVKSSRIEQFISPELQYACRYWVEHLQKSRAHLRDEDEIHVFLKEHLLHWLEVLGWMGKVSQGIHAVMVLESTAAKHECPRLSQYAQDARRFVLSSRQTIEQAPLQIYSSALVFAPTMSIIREQFRDCIPRWVQRLPRVQNNWSAVMQTLEGHSDSVSVIAFSRDGKLLASASCETVRVWDTATGALMKTFQCNSVHIRVIAFSPDGKLLASAQEDMAVKLWNTDTGAVLQTLKDHSSYVDAIAFSPDSKLLASASDDKTVKLWDTWSGALLQTLEGHSGSVMAVTFSLDGKLLASVDGETIKLWNTGTETVLQRHYNWGLVHTMAFSADGKLLIGKLDRKEVVLWDTSTGVLLQRLIGHSNSVSDVVVSPDGALLASASNDRTIKLWDAGTGAVLQTLEGHSRLVNAVAFSPDGRLLASASDDKTVKLWDIGMRAVWQTFEGHSHAVNTLAFSPDGKLLASASYDQTVKLWDVGTGVVLQTLADHSGSFTQSNIELRFALCVHIVVFSPNGRLLAIASNDSIIRLRDASSGVVLKTLEGHTGHIDTVAFSPNGKLLVSVSWKQTVLWDVATGAALQTREGYSGSFEAVAFSPDGKLLALPSIENTVKMWDVGTGALLRTLKGHSDSVRAIAFSPDGRLLASASWDRTIMLWGSAFGVVLQMFEVDAIIESLSFSYDGRFLETEVGLLPTLPASLAVGGIISLRNLPRGIFVKEQWVTRGTESLLWLPPEYRPSCTAFHRNVVALGLPAGRVVFMEFAR</sequence>
<dbReference type="InterPro" id="IPR001680">
    <property type="entry name" value="WD40_rpt"/>
</dbReference>
<comment type="function">
    <text evidence="5">Involved in mitochondrial fission. Acts as an adapter protein required to form mitochondrial fission complexes. Formation of these complexes is required to promote constriction and fission of the mitochondrial compartment at a late step in mitochondrial division.</text>
</comment>
<dbReference type="STRING" id="1460663.A0A177CID6"/>
<keyword evidence="1 6" id="KW-0853">WD repeat</keyword>
<dbReference type="EMBL" id="KV441551">
    <property type="protein sequence ID" value="OAG06628.1"/>
    <property type="molecule type" value="Genomic_DNA"/>
</dbReference>
<evidence type="ECO:0000259" key="8">
    <source>
        <dbReference type="Pfam" id="PF24883"/>
    </source>
</evidence>
<evidence type="ECO:0000313" key="10">
    <source>
        <dbReference type="Proteomes" id="UP000077069"/>
    </source>
</evidence>
<accession>A0A177CID6</accession>
<feature type="repeat" description="WD" evidence="6">
    <location>
        <begin position="881"/>
        <end position="914"/>
    </location>
</feature>
<evidence type="ECO:0000256" key="6">
    <source>
        <dbReference type="PROSITE-ProRule" id="PRU00221"/>
    </source>
</evidence>
<comment type="similarity">
    <text evidence="3">Belongs to the WD repeat MDV1/CAF4 family.</text>
</comment>
<evidence type="ECO:0000256" key="1">
    <source>
        <dbReference type="ARBA" id="ARBA00022574"/>
    </source>
</evidence>
<dbReference type="InParanoid" id="A0A177CID6"/>
<feature type="domain" description="Nephrocystin 3-like N-terminal" evidence="8">
    <location>
        <begin position="75"/>
        <end position="233"/>
    </location>
</feature>
<dbReference type="InterPro" id="IPR020472">
    <property type="entry name" value="WD40_PAC1"/>
</dbReference>
<evidence type="ECO:0000256" key="7">
    <source>
        <dbReference type="SAM" id="MobiDB-lite"/>
    </source>
</evidence>
<evidence type="ECO:0000256" key="2">
    <source>
        <dbReference type="ARBA" id="ARBA00022737"/>
    </source>
</evidence>
<gene>
    <name evidence="9" type="ORF">CC84DRAFT_1116347</name>
</gene>
<feature type="repeat" description="WD" evidence="6">
    <location>
        <begin position="757"/>
        <end position="797"/>
    </location>
</feature>
<feature type="repeat" description="WD" evidence="6">
    <location>
        <begin position="1103"/>
        <end position="1134"/>
    </location>
</feature>
<dbReference type="InterPro" id="IPR056884">
    <property type="entry name" value="NPHP3-like_N"/>
</dbReference>
<name>A0A177CID6_9PLEO</name>
<evidence type="ECO:0000256" key="5">
    <source>
        <dbReference type="ARBA" id="ARBA00043913"/>
    </source>
</evidence>
<dbReference type="PANTHER" id="PTHR22847:SF637">
    <property type="entry name" value="WD REPEAT DOMAIN 5B"/>
    <property type="match status" value="1"/>
</dbReference>
<dbReference type="PROSITE" id="PS50082">
    <property type="entry name" value="WD_REPEATS_2"/>
    <property type="match status" value="10"/>
</dbReference>
<feature type="repeat" description="WD" evidence="6">
    <location>
        <begin position="673"/>
        <end position="714"/>
    </location>
</feature>
<dbReference type="GO" id="GO:0005634">
    <property type="term" value="C:nucleus"/>
    <property type="evidence" value="ECO:0007669"/>
    <property type="project" value="TreeGrafter"/>
</dbReference>
<feature type="repeat" description="WD" evidence="6">
    <location>
        <begin position="715"/>
        <end position="756"/>
    </location>
</feature>
<protein>
    <recommendedName>
        <fullName evidence="4">Mitochondrial division protein 1</fullName>
    </recommendedName>
</protein>
<reference evidence="9 10" key="1">
    <citation type="submission" date="2016-05" db="EMBL/GenBank/DDBJ databases">
        <title>Comparative analysis of secretome profiles of manganese(II)-oxidizing ascomycete fungi.</title>
        <authorList>
            <consortium name="DOE Joint Genome Institute"/>
            <person name="Zeiner C.A."/>
            <person name="Purvine S.O."/>
            <person name="Zink E.M."/>
            <person name="Wu S."/>
            <person name="Pasa-Tolic L."/>
            <person name="Chaput D.L."/>
            <person name="Haridas S."/>
            <person name="Grigoriev I.V."/>
            <person name="Santelli C.M."/>
            <person name="Hansel C.M."/>
        </authorList>
    </citation>
    <scope>NUCLEOTIDE SEQUENCE [LARGE SCALE GENOMIC DNA]</scope>
    <source>
        <strain evidence="9 10">AP3s5-JAC2a</strain>
    </source>
</reference>
<dbReference type="AlphaFoldDB" id="A0A177CID6"/>
<proteinExistence type="inferred from homology"/>
<dbReference type="GeneID" id="28758944"/>
<dbReference type="SUPFAM" id="SSF50978">
    <property type="entry name" value="WD40 repeat-like"/>
    <property type="match status" value="2"/>
</dbReference>
<dbReference type="PROSITE" id="PS50294">
    <property type="entry name" value="WD_REPEATS_REGION"/>
    <property type="match status" value="8"/>
</dbReference>
<dbReference type="SMART" id="SM00320">
    <property type="entry name" value="WD40"/>
    <property type="match status" value="12"/>
</dbReference>
<keyword evidence="2" id="KW-0677">Repeat</keyword>
<evidence type="ECO:0000256" key="4">
    <source>
        <dbReference type="ARBA" id="ARBA00039789"/>
    </source>
</evidence>
<dbReference type="Gene3D" id="2.130.10.10">
    <property type="entry name" value="YVTN repeat-like/Quinoprotein amine dehydrogenase"/>
    <property type="match status" value="5"/>
</dbReference>
<dbReference type="PROSITE" id="PS00678">
    <property type="entry name" value="WD_REPEATS_1"/>
    <property type="match status" value="3"/>
</dbReference>
<dbReference type="Pfam" id="PF24883">
    <property type="entry name" value="NPHP3_N"/>
    <property type="match status" value="1"/>
</dbReference>
<dbReference type="Gene3D" id="3.40.50.300">
    <property type="entry name" value="P-loop containing nucleotide triphosphate hydrolases"/>
    <property type="match status" value="1"/>
</dbReference>
<organism evidence="9 10">
    <name type="scientific">Paraphaeosphaeria sporulosa</name>
    <dbReference type="NCBI Taxonomy" id="1460663"/>
    <lineage>
        <taxon>Eukaryota</taxon>
        <taxon>Fungi</taxon>
        <taxon>Dikarya</taxon>
        <taxon>Ascomycota</taxon>
        <taxon>Pezizomycotina</taxon>
        <taxon>Dothideomycetes</taxon>
        <taxon>Pleosporomycetidae</taxon>
        <taxon>Pleosporales</taxon>
        <taxon>Massarineae</taxon>
        <taxon>Didymosphaeriaceae</taxon>
        <taxon>Paraphaeosphaeria</taxon>
    </lineage>
</organism>
<feature type="repeat" description="WD" evidence="6">
    <location>
        <begin position="1061"/>
        <end position="1102"/>
    </location>
</feature>
<feature type="repeat" description="WD" evidence="6">
    <location>
        <begin position="839"/>
        <end position="880"/>
    </location>
</feature>
<dbReference type="InterPro" id="IPR015943">
    <property type="entry name" value="WD40/YVTN_repeat-like_dom_sf"/>
</dbReference>
<dbReference type="OrthoDB" id="674604at2759"/>
<dbReference type="CDD" id="cd00200">
    <property type="entry name" value="WD40"/>
    <property type="match status" value="2"/>
</dbReference>
<evidence type="ECO:0000313" key="9">
    <source>
        <dbReference type="EMBL" id="OAG06628.1"/>
    </source>
</evidence>
<dbReference type="InterPro" id="IPR019775">
    <property type="entry name" value="WD40_repeat_CS"/>
</dbReference>
<dbReference type="RefSeq" id="XP_018036993.1">
    <property type="nucleotide sequence ID" value="XM_018175458.1"/>
</dbReference>
<dbReference type="InterPro" id="IPR036322">
    <property type="entry name" value="WD40_repeat_dom_sf"/>
</dbReference>
<feature type="repeat" description="WD" evidence="6">
    <location>
        <begin position="632"/>
        <end position="672"/>
    </location>
</feature>
<feature type="region of interest" description="Disordered" evidence="7">
    <location>
        <begin position="1"/>
        <end position="23"/>
    </location>
</feature>
<feature type="repeat" description="WD" evidence="6">
    <location>
        <begin position="923"/>
        <end position="964"/>
    </location>
</feature>
<dbReference type="GO" id="GO:1990234">
    <property type="term" value="C:transferase complex"/>
    <property type="evidence" value="ECO:0007669"/>
    <property type="project" value="UniProtKB-ARBA"/>
</dbReference>